<evidence type="ECO:0000313" key="3">
    <source>
        <dbReference type="Proteomes" id="UP000489600"/>
    </source>
</evidence>
<dbReference type="AlphaFoldDB" id="A0A565CAK3"/>
<proteinExistence type="predicted"/>
<gene>
    <name evidence="2" type="ORF">ANE_LOCUS21106</name>
</gene>
<comment type="caution">
    <text evidence="2">The sequence shown here is derived from an EMBL/GenBank/DDBJ whole genome shotgun (WGS) entry which is preliminary data.</text>
</comment>
<sequence>MFEERCKGSGQEHKKRPKRDKDLPEKPRGRPTVTTVDRNLAEALPMAPPSSYSAPNPPPHKALPHTALDTISQTS</sequence>
<feature type="compositionally biased region" description="Basic and acidic residues" evidence="1">
    <location>
        <begin position="1"/>
        <end position="12"/>
    </location>
</feature>
<feature type="compositionally biased region" description="Basic and acidic residues" evidence="1">
    <location>
        <begin position="19"/>
        <end position="28"/>
    </location>
</feature>
<organism evidence="2 3">
    <name type="scientific">Arabis nemorensis</name>
    <dbReference type="NCBI Taxonomy" id="586526"/>
    <lineage>
        <taxon>Eukaryota</taxon>
        <taxon>Viridiplantae</taxon>
        <taxon>Streptophyta</taxon>
        <taxon>Embryophyta</taxon>
        <taxon>Tracheophyta</taxon>
        <taxon>Spermatophyta</taxon>
        <taxon>Magnoliopsida</taxon>
        <taxon>eudicotyledons</taxon>
        <taxon>Gunneridae</taxon>
        <taxon>Pentapetalae</taxon>
        <taxon>rosids</taxon>
        <taxon>malvids</taxon>
        <taxon>Brassicales</taxon>
        <taxon>Brassicaceae</taxon>
        <taxon>Arabideae</taxon>
        <taxon>Arabis</taxon>
    </lineage>
</organism>
<name>A0A565CAK3_9BRAS</name>
<dbReference type="Proteomes" id="UP000489600">
    <property type="component" value="Unassembled WGS sequence"/>
</dbReference>
<reference evidence="2" key="1">
    <citation type="submission" date="2019-07" db="EMBL/GenBank/DDBJ databases">
        <authorList>
            <person name="Dittberner H."/>
        </authorList>
    </citation>
    <scope>NUCLEOTIDE SEQUENCE [LARGE SCALE GENOMIC DNA]</scope>
</reference>
<dbReference type="EMBL" id="CABITT030000007">
    <property type="protein sequence ID" value="VVB10662.1"/>
    <property type="molecule type" value="Genomic_DNA"/>
</dbReference>
<feature type="region of interest" description="Disordered" evidence="1">
    <location>
        <begin position="1"/>
        <end position="75"/>
    </location>
</feature>
<evidence type="ECO:0000313" key="2">
    <source>
        <dbReference type="EMBL" id="VVB10662.1"/>
    </source>
</evidence>
<protein>
    <submittedName>
        <fullName evidence="2">Uncharacterized protein</fullName>
    </submittedName>
</protein>
<keyword evidence="3" id="KW-1185">Reference proteome</keyword>
<feature type="compositionally biased region" description="Low complexity" evidence="1">
    <location>
        <begin position="43"/>
        <end position="54"/>
    </location>
</feature>
<accession>A0A565CAK3</accession>
<evidence type="ECO:0000256" key="1">
    <source>
        <dbReference type="SAM" id="MobiDB-lite"/>
    </source>
</evidence>